<name>A0A174B0D4_9ACTN</name>
<evidence type="ECO:0000256" key="8">
    <source>
        <dbReference type="ARBA" id="ARBA00023136"/>
    </source>
</evidence>
<proteinExistence type="inferred from homology"/>
<evidence type="ECO:0000256" key="2">
    <source>
        <dbReference type="ARBA" id="ARBA00004651"/>
    </source>
</evidence>
<dbReference type="Proteomes" id="UP000095468">
    <property type="component" value="Unassembled WGS sequence"/>
</dbReference>
<dbReference type="AlphaFoldDB" id="A0A174B0D4"/>
<accession>A0A174B0D4</accession>
<dbReference type="PANTHER" id="PTHR43470">
    <property type="entry name" value="PHOSPHATE TRANSPORT SYSTEM PERMEASE PROTEIN PSTA-RELATED"/>
    <property type="match status" value="1"/>
</dbReference>
<protein>
    <recommendedName>
        <fullName evidence="9">Phosphate transport system permease protein PstA</fullName>
    </recommendedName>
</protein>
<dbReference type="InterPro" id="IPR005672">
    <property type="entry name" value="Phosphate_PstA"/>
</dbReference>
<dbReference type="CDD" id="cd06261">
    <property type="entry name" value="TM_PBP2"/>
    <property type="match status" value="1"/>
</dbReference>
<feature type="transmembrane region" description="Helical" evidence="9">
    <location>
        <begin position="210"/>
        <end position="231"/>
    </location>
</feature>
<feature type="transmembrane region" description="Helical" evidence="9">
    <location>
        <begin position="158"/>
        <end position="177"/>
    </location>
</feature>
<evidence type="ECO:0000313" key="12">
    <source>
        <dbReference type="Proteomes" id="UP000095468"/>
    </source>
</evidence>
<dbReference type="PANTHER" id="PTHR43470:SF3">
    <property type="entry name" value="PHOSPHATE TRANSPORT SYSTEM PERMEASE PROTEIN PSTA-RELATED"/>
    <property type="match status" value="1"/>
</dbReference>
<dbReference type="GO" id="GO:0005315">
    <property type="term" value="F:phosphate transmembrane transporter activity"/>
    <property type="evidence" value="ECO:0007669"/>
    <property type="project" value="InterPro"/>
</dbReference>
<evidence type="ECO:0000256" key="9">
    <source>
        <dbReference type="RuleBase" id="RU363043"/>
    </source>
</evidence>
<comment type="function">
    <text evidence="1">Part of the binding-protein-dependent transport system for phosphate; probably responsible for the translocation of the substrate across the membrane.</text>
</comment>
<comment type="subcellular location">
    <subcellularLocation>
        <location evidence="2 9">Cell membrane</location>
        <topology evidence="2 9">Multi-pass membrane protein</topology>
    </subcellularLocation>
</comment>
<feature type="transmembrane region" description="Helical" evidence="9">
    <location>
        <begin position="86"/>
        <end position="116"/>
    </location>
</feature>
<feature type="transmembrane region" description="Helical" evidence="9">
    <location>
        <begin position="128"/>
        <end position="152"/>
    </location>
</feature>
<dbReference type="PROSITE" id="PS50928">
    <property type="entry name" value="ABC_TM1"/>
    <property type="match status" value="1"/>
</dbReference>
<reference evidence="11 12" key="1">
    <citation type="submission" date="2015-09" db="EMBL/GenBank/DDBJ databases">
        <authorList>
            <consortium name="Pathogen Informatics"/>
        </authorList>
    </citation>
    <scope>NUCLEOTIDE SEQUENCE [LARGE SCALE GENOMIC DNA]</scope>
    <source>
        <strain evidence="11 12">2789STDY5608823</strain>
    </source>
</reference>
<feature type="transmembrane region" description="Helical" evidence="9">
    <location>
        <begin position="274"/>
        <end position="296"/>
    </location>
</feature>
<evidence type="ECO:0000256" key="7">
    <source>
        <dbReference type="ARBA" id="ARBA00022989"/>
    </source>
</evidence>
<evidence type="ECO:0000256" key="1">
    <source>
        <dbReference type="ARBA" id="ARBA00003510"/>
    </source>
</evidence>
<evidence type="ECO:0000256" key="6">
    <source>
        <dbReference type="ARBA" id="ARBA00022692"/>
    </source>
</evidence>
<dbReference type="InterPro" id="IPR000515">
    <property type="entry name" value="MetI-like"/>
</dbReference>
<keyword evidence="4" id="KW-0813">Transport</keyword>
<dbReference type="Gene3D" id="1.10.3720.10">
    <property type="entry name" value="MetI-like"/>
    <property type="match status" value="1"/>
</dbReference>
<dbReference type="RefSeq" id="WP_055286083.1">
    <property type="nucleotide sequence ID" value="NZ_CYYP01000006.1"/>
</dbReference>
<evidence type="ECO:0000313" key="11">
    <source>
        <dbReference type="EMBL" id="CUN94521.1"/>
    </source>
</evidence>
<organism evidence="11 12">
    <name type="scientific">Collinsella aerofaciens</name>
    <dbReference type="NCBI Taxonomy" id="74426"/>
    <lineage>
        <taxon>Bacteria</taxon>
        <taxon>Bacillati</taxon>
        <taxon>Actinomycetota</taxon>
        <taxon>Coriobacteriia</taxon>
        <taxon>Coriobacteriales</taxon>
        <taxon>Coriobacteriaceae</taxon>
        <taxon>Collinsella</taxon>
    </lineage>
</organism>
<sequence>MSDSVDTTVDTTSSRERIKRALSHGKKGRINKDLSNKIMLGVFRAAAYITTLVLVAIIAYVVINGLPHISLDFIFGWPQGVNAEGGIWPTIVSTVYVTALAMLVCTPIAVLAAVYLAEYAKQGKVVELIRYAADALASVPSIVMGLFGYALFVEAMGLGLSMVSAALALALLMLPIVMRTTEEAIRAVPRYIRWGAYGLGATKWQVVSKIVLPSAFGRIATGIVLAIGRAIGETAVVLYTMGQAINLPISPLDSGRPMTVHLYLLANDGINMNAAYGTALLLMVIILAFNLFARFLSRKRR</sequence>
<evidence type="ECO:0000256" key="3">
    <source>
        <dbReference type="ARBA" id="ARBA00007069"/>
    </source>
</evidence>
<keyword evidence="8 9" id="KW-0472">Membrane</keyword>
<gene>
    <name evidence="11" type="primary">pstA_2</name>
    <name evidence="11" type="ORF">ERS852381_00859</name>
</gene>
<feature type="domain" description="ABC transmembrane type-1" evidence="10">
    <location>
        <begin position="91"/>
        <end position="293"/>
    </location>
</feature>
<dbReference type="InterPro" id="IPR035906">
    <property type="entry name" value="MetI-like_sf"/>
</dbReference>
<comment type="similarity">
    <text evidence="3 9">Belongs to the binding-protein-dependent transport system permease family. CysTW subfamily.</text>
</comment>
<keyword evidence="7 9" id="KW-1133">Transmembrane helix</keyword>
<evidence type="ECO:0000259" key="10">
    <source>
        <dbReference type="PROSITE" id="PS50928"/>
    </source>
</evidence>
<evidence type="ECO:0000256" key="4">
    <source>
        <dbReference type="ARBA" id="ARBA00022448"/>
    </source>
</evidence>
<dbReference type="EMBL" id="CYYP01000006">
    <property type="protein sequence ID" value="CUN94521.1"/>
    <property type="molecule type" value="Genomic_DNA"/>
</dbReference>
<feature type="transmembrane region" description="Helical" evidence="9">
    <location>
        <begin position="45"/>
        <end position="66"/>
    </location>
</feature>
<keyword evidence="5 9" id="KW-1003">Cell membrane</keyword>
<dbReference type="NCBIfam" id="TIGR00974">
    <property type="entry name" value="3a0107s02c"/>
    <property type="match status" value="1"/>
</dbReference>
<dbReference type="GO" id="GO:0005886">
    <property type="term" value="C:plasma membrane"/>
    <property type="evidence" value="ECO:0007669"/>
    <property type="project" value="UniProtKB-SubCell"/>
</dbReference>
<dbReference type="Pfam" id="PF00528">
    <property type="entry name" value="BPD_transp_1"/>
    <property type="match status" value="1"/>
</dbReference>
<evidence type="ECO:0000256" key="5">
    <source>
        <dbReference type="ARBA" id="ARBA00022475"/>
    </source>
</evidence>
<dbReference type="GO" id="GO:0035435">
    <property type="term" value="P:phosphate ion transmembrane transport"/>
    <property type="evidence" value="ECO:0007669"/>
    <property type="project" value="InterPro"/>
</dbReference>
<dbReference type="SUPFAM" id="SSF161098">
    <property type="entry name" value="MetI-like"/>
    <property type="match status" value="1"/>
</dbReference>
<keyword evidence="6 9" id="KW-0812">Transmembrane</keyword>